<dbReference type="SUPFAM" id="SSF55931">
    <property type="entry name" value="Glutamine synthetase/guanido kinase"/>
    <property type="match status" value="1"/>
</dbReference>
<protein>
    <submittedName>
        <fullName evidence="1">Gamma-glutamyl:cysteine ligase YbdK, ATP-grasp superfamily</fullName>
    </submittedName>
</protein>
<dbReference type="STRING" id="917.SAMN05216326_10647"/>
<evidence type="ECO:0000313" key="2">
    <source>
        <dbReference type="Proteomes" id="UP000199459"/>
    </source>
</evidence>
<sequence>MGNEIPSDHFNFEDLKLFDAQLERETNIMGKWFSQQRFAHEQRMFGYELETWLIDEDTMPAPVNEQFLKMLNHPLVVPELASFNVELNSLPQHLSGNVFSEMQHNLDQIFDLCRKQAQILGSDMLAIGILPTVRETDLSLKNMSNSPRYRALNEQVLRLRQGRPLHINIKGDELLRLQHDDVMLEAAATSFQLHLQVPLSHATRYYNAAIILSGPMVAATGNAPFLFGKRLWEETRIPLFEQAVSVGGHGQRVDVEGDLKRVFFGTGYARNSLMECFQENFEHFPAILPVLFEDPPEKMSHLRLHNGTIWRWNRPLVGFDEQGEPHLRIEHRVISAGPSVVDIVANAALFAGAVKSLIDQQQPPELELLFNHARQNFYRAARLGLLADLYWFGDKQIDAQTLILEQLLPLARSGLEQLDINKQDIQYYLDIIEQRVKSKQTGTNWQHRYAASHHYDMQAMTAVYAKLQQSGMPVHEWPV</sequence>
<dbReference type="InterPro" id="IPR006336">
    <property type="entry name" value="GCS2"/>
</dbReference>
<organism evidence="1 2">
    <name type="scientific">Nitrosomonas marina</name>
    <dbReference type="NCBI Taxonomy" id="917"/>
    <lineage>
        <taxon>Bacteria</taxon>
        <taxon>Pseudomonadati</taxon>
        <taxon>Pseudomonadota</taxon>
        <taxon>Betaproteobacteria</taxon>
        <taxon>Nitrosomonadales</taxon>
        <taxon>Nitrosomonadaceae</taxon>
        <taxon>Nitrosomonas</taxon>
    </lineage>
</organism>
<dbReference type="EMBL" id="FOCP01000006">
    <property type="protein sequence ID" value="SEN02463.1"/>
    <property type="molecule type" value="Genomic_DNA"/>
</dbReference>
<accession>A0A1H8D5A0</accession>
<dbReference type="GO" id="GO:0016879">
    <property type="term" value="F:ligase activity, forming carbon-nitrogen bonds"/>
    <property type="evidence" value="ECO:0007669"/>
    <property type="project" value="TreeGrafter"/>
</dbReference>
<dbReference type="AlphaFoldDB" id="A0A1H8D5A0"/>
<dbReference type="PANTHER" id="PTHR36510">
    <property type="entry name" value="GLUTAMATE--CYSTEINE LIGASE 2-RELATED"/>
    <property type="match status" value="1"/>
</dbReference>
<dbReference type="PIRSF" id="PIRSF012666">
    <property type="entry name" value="UCP012666"/>
    <property type="match status" value="1"/>
</dbReference>
<dbReference type="Proteomes" id="UP000199459">
    <property type="component" value="Unassembled WGS sequence"/>
</dbReference>
<dbReference type="Gene3D" id="3.30.590.20">
    <property type="match status" value="1"/>
</dbReference>
<dbReference type="Pfam" id="PF04107">
    <property type="entry name" value="GCS2"/>
    <property type="match status" value="1"/>
</dbReference>
<dbReference type="InterPro" id="IPR014746">
    <property type="entry name" value="Gln_synth/guanido_kin_cat_dom"/>
</dbReference>
<dbReference type="RefSeq" id="WP_090629325.1">
    <property type="nucleotide sequence ID" value="NZ_FOCP01000006.1"/>
</dbReference>
<name>A0A1H8D5A0_9PROT</name>
<evidence type="ECO:0000313" key="1">
    <source>
        <dbReference type="EMBL" id="SEN02463.1"/>
    </source>
</evidence>
<gene>
    <name evidence="1" type="ORF">SAMN05216325_10657</name>
</gene>
<keyword evidence="1" id="KW-0436">Ligase</keyword>
<dbReference type="OrthoDB" id="240589at2"/>
<proteinExistence type="predicted"/>
<reference evidence="1 2" key="1">
    <citation type="submission" date="2016-10" db="EMBL/GenBank/DDBJ databases">
        <authorList>
            <person name="de Groot N.N."/>
        </authorList>
    </citation>
    <scope>NUCLEOTIDE SEQUENCE [LARGE SCALE GENOMIC DNA]</scope>
    <source>
        <strain evidence="1 2">Nm22</strain>
    </source>
</reference>
<dbReference type="InterPro" id="IPR050141">
    <property type="entry name" value="GCL_type2/YbdK_subfam"/>
</dbReference>
<dbReference type="InterPro" id="IPR016602">
    <property type="entry name" value="UCP012666"/>
</dbReference>
<dbReference type="PANTHER" id="PTHR36510:SF3">
    <property type="entry name" value="CONSERVED PROTEIN"/>
    <property type="match status" value="1"/>
</dbReference>